<dbReference type="EMBL" id="JAUEII010000018">
    <property type="protein sequence ID" value="MDN0049546.1"/>
    <property type="molecule type" value="Genomic_DNA"/>
</dbReference>
<dbReference type="Proteomes" id="UP001167871">
    <property type="component" value="Unassembled WGS sequence"/>
</dbReference>
<dbReference type="RefSeq" id="WP_301639854.1">
    <property type="nucleotide sequence ID" value="NZ_JAUEII010000018.1"/>
</dbReference>
<dbReference type="Pfam" id="PF07494">
    <property type="entry name" value="Reg_prop"/>
    <property type="match status" value="1"/>
</dbReference>
<evidence type="ECO:0000256" key="2">
    <source>
        <dbReference type="ARBA" id="ARBA00023015"/>
    </source>
</evidence>
<keyword evidence="4" id="KW-0812">Transmembrane</keyword>
<evidence type="ECO:0000256" key="1">
    <source>
        <dbReference type="ARBA" id="ARBA00022553"/>
    </source>
</evidence>
<keyword evidence="4" id="KW-0472">Membrane</keyword>
<dbReference type="PANTHER" id="PTHR43547:SF2">
    <property type="entry name" value="HYBRID SIGNAL TRANSDUCTION HISTIDINE KINASE C"/>
    <property type="match status" value="1"/>
</dbReference>
<keyword evidence="4" id="KW-1133">Transmembrane helix</keyword>
<sequence>MKTVERRLKECMKYLFFIIRILFACVGLMAGKAFAESPFVVFSPVDATQGLSGNQVRNITQLQDGRMMITTAGQFNLYDGTGFDYLHYDARHICRLSDYAGFHHSYTDAAGRVWMKNQQVLMVVDGRTGQMLEHPDSLFGKWGIREPLKDFFMDTEKNFWLLTESDCLMRVAGQALQAEPFLLHVSALTCGQKDVLYDLEVVDDHLYLFYRSGILLCYDLHTRDEVCRRSLGEVLSEGWYGNTSYMLASAGGLYQLCNGVHGGALLYYDCRRQMWTEVLHADYWLNYIALDCEGNIWLSCREGLWFIGADLQEKHYIPVLKLVDGRRIETEVSTVYNDAQGGLWVGTLNRGVLYYHPARFRFRNVGRTLFPVPGDEALQVTGFHETDNRQILVETTEGMFRYDPADAVSPLKKMDIPILKKELESLVQGGPAILQEMPLGKDSLVGITIEGLFVRNRQGRVLSYIPSLHPCNALCVDGRGDVWIGQEDGLVLWNPSTGRRRTFYTTDGLVNNAVQSIIETSDSTLWVSTANGLSCLTVRPADDGTWRYVFVNFNQDDGIIGNEFCPRSVFRTSDGTLYWGGINGFNVMGASHSVAAPSPFVPVFVGFSLFGQKHPLPSSGEVALAYDQNFFSLEFSALNYVNPTQTHYRYILVGIDAEEQEMCSSDGRGYVTYTDLPPGSYRFKVQATRGGEPWTGRYAEFGVIIRPPFWRTPYAYGLYVCLGVGLTWLLAVSYARRKRRSLVREQKEKLDEMKGVFLKNIHSELQEPVDRILSPLDSVLVSLGEGEVRQQLQGVKQEAEEMKKLIDQLAEGVLLPLPADEKSIDLESLLMDMRHLLVLQEERKLHPRAVQSQKEAGPLLTTADEAFVRKALQCVESNLDNPGYSVEAWSRDMGMDRTGLYRKLTSLVGKTPTGFIRSVRLKQAACLLDKGYTVAEVADMVGFSTSSYLSKCFQEEFGVRPSQYAQRKEKH</sequence>
<dbReference type="PROSITE" id="PS01124">
    <property type="entry name" value="HTH_ARAC_FAMILY_2"/>
    <property type="match status" value="1"/>
</dbReference>
<keyword evidence="1" id="KW-0597">Phosphoprotein</keyword>
<organism evidence="6 7">
    <name type="scientific">Bacteroides gallinaceum</name>
    <dbReference type="NCBI Taxonomy" id="1462571"/>
    <lineage>
        <taxon>Bacteria</taxon>
        <taxon>Pseudomonadati</taxon>
        <taxon>Bacteroidota</taxon>
        <taxon>Bacteroidia</taxon>
        <taxon>Bacteroidales</taxon>
        <taxon>Bacteroidaceae</taxon>
        <taxon>Bacteroides</taxon>
    </lineage>
</organism>
<dbReference type="InterPro" id="IPR015943">
    <property type="entry name" value="WD40/YVTN_repeat-like_dom_sf"/>
</dbReference>
<dbReference type="Pfam" id="PF12833">
    <property type="entry name" value="HTH_18"/>
    <property type="match status" value="1"/>
</dbReference>
<dbReference type="PANTHER" id="PTHR43547">
    <property type="entry name" value="TWO-COMPONENT HISTIDINE KINASE"/>
    <property type="match status" value="1"/>
</dbReference>
<evidence type="ECO:0000259" key="5">
    <source>
        <dbReference type="PROSITE" id="PS01124"/>
    </source>
</evidence>
<dbReference type="InterPro" id="IPR011123">
    <property type="entry name" value="Y_Y_Y"/>
</dbReference>
<dbReference type="InterPro" id="IPR011110">
    <property type="entry name" value="Reg_prop"/>
</dbReference>
<evidence type="ECO:0000256" key="3">
    <source>
        <dbReference type="ARBA" id="ARBA00023163"/>
    </source>
</evidence>
<dbReference type="InterPro" id="IPR013783">
    <property type="entry name" value="Ig-like_fold"/>
</dbReference>
<feature type="transmembrane region" description="Helical" evidence="4">
    <location>
        <begin position="714"/>
        <end position="735"/>
    </location>
</feature>
<evidence type="ECO:0000256" key="4">
    <source>
        <dbReference type="SAM" id="Phobius"/>
    </source>
</evidence>
<dbReference type="Gene3D" id="1.10.287.130">
    <property type="match status" value="1"/>
</dbReference>
<evidence type="ECO:0000313" key="6">
    <source>
        <dbReference type="EMBL" id="MDN0049546.1"/>
    </source>
</evidence>
<dbReference type="Pfam" id="PF07495">
    <property type="entry name" value="Y_Y_Y"/>
    <property type="match status" value="1"/>
</dbReference>
<name>A0ABT7X645_9BACE</name>
<dbReference type="Gene3D" id="2.60.40.10">
    <property type="entry name" value="Immunoglobulins"/>
    <property type="match status" value="1"/>
</dbReference>
<proteinExistence type="predicted"/>
<dbReference type="Gene3D" id="2.130.10.10">
    <property type="entry name" value="YVTN repeat-like/Quinoprotein amine dehydrogenase"/>
    <property type="match status" value="3"/>
</dbReference>
<protein>
    <submittedName>
        <fullName evidence="6">Helix-turn-helix domain-containing protein</fullName>
    </submittedName>
</protein>
<keyword evidence="3" id="KW-0804">Transcription</keyword>
<keyword evidence="2" id="KW-0805">Transcription regulation</keyword>
<keyword evidence="7" id="KW-1185">Reference proteome</keyword>
<evidence type="ECO:0000313" key="7">
    <source>
        <dbReference type="Proteomes" id="UP001167871"/>
    </source>
</evidence>
<dbReference type="InterPro" id="IPR018060">
    <property type="entry name" value="HTH_AraC"/>
</dbReference>
<reference evidence="6" key="2">
    <citation type="submission" date="2024-05" db="EMBL/GenBank/DDBJ databases">
        <title>Identification and characterization of horizontal gene transfer across gut microbiota members of farm animals based on homology search.</title>
        <authorList>
            <person name="Schwarzerova J."/>
            <person name="Nykrynova M."/>
            <person name="Jureckova K."/>
            <person name="Cejkova D."/>
            <person name="Rychlik I."/>
        </authorList>
    </citation>
    <scope>NUCLEOTIDE SEQUENCE</scope>
    <source>
        <strain evidence="6">84_SSukc20</strain>
    </source>
</reference>
<dbReference type="InterPro" id="IPR011047">
    <property type="entry name" value="Quinoprotein_ADH-like_sf"/>
</dbReference>
<comment type="caution">
    <text evidence="6">The sequence shown here is derived from an EMBL/GenBank/DDBJ whole genome shotgun (WGS) entry which is preliminary data.</text>
</comment>
<reference evidence="6" key="1">
    <citation type="submission" date="2023-06" db="EMBL/GenBank/DDBJ databases">
        <authorList>
            <person name="Zeman M."/>
            <person name="Kubasova T."/>
            <person name="Jahodarova E."/>
            <person name="Nykrynova M."/>
            <person name="Rychlik I."/>
        </authorList>
    </citation>
    <scope>NUCLEOTIDE SEQUENCE</scope>
    <source>
        <strain evidence="6">84_SSukc20</strain>
    </source>
</reference>
<dbReference type="SMART" id="SM00342">
    <property type="entry name" value="HTH_ARAC"/>
    <property type="match status" value="1"/>
</dbReference>
<feature type="domain" description="HTH araC/xylS-type" evidence="5">
    <location>
        <begin position="869"/>
        <end position="967"/>
    </location>
</feature>
<dbReference type="Gene3D" id="1.10.10.60">
    <property type="entry name" value="Homeodomain-like"/>
    <property type="match status" value="1"/>
</dbReference>
<dbReference type="SUPFAM" id="SSF63829">
    <property type="entry name" value="Calcium-dependent phosphotriesterase"/>
    <property type="match status" value="1"/>
</dbReference>
<gene>
    <name evidence="6" type="ORF">QVO10_09135</name>
</gene>
<dbReference type="SUPFAM" id="SSF50998">
    <property type="entry name" value="Quinoprotein alcohol dehydrogenase-like"/>
    <property type="match status" value="1"/>
</dbReference>
<accession>A0ABT7X645</accession>
<dbReference type="SUPFAM" id="SSF46689">
    <property type="entry name" value="Homeodomain-like"/>
    <property type="match status" value="1"/>
</dbReference>
<dbReference type="InterPro" id="IPR009057">
    <property type="entry name" value="Homeodomain-like_sf"/>
</dbReference>